<evidence type="ECO:0000256" key="7">
    <source>
        <dbReference type="ARBA" id="ARBA00023180"/>
    </source>
</evidence>
<dbReference type="OMA" id="HRCESHA"/>
<gene>
    <name evidence="11" type="primary">LOC106059519</name>
</gene>
<feature type="transmembrane region" description="Helical" evidence="9">
    <location>
        <begin position="492"/>
        <end position="513"/>
    </location>
</feature>
<dbReference type="RefSeq" id="XP_055901151.1">
    <property type="nucleotide sequence ID" value="XM_056045176.1"/>
</dbReference>
<dbReference type="OrthoDB" id="6434091at2759"/>
<evidence type="ECO:0000313" key="10">
    <source>
        <dbReference type="Proteomes" id="UP001165740"/>
    </source>
</evidence>
<evidence type="ECO:0000256" key="4">
    <source>
        <dbReference type="ARBA" id="ARBA00022729"/>
    </source>
</evidence>
<evidence type="ECO:0000256" key="1">
    <source>
        <dbReference type="ARBA" id="ARBA00004479"/>
    </source>
</evidence>
<accession>A0A9W3BNQ3</accession>
<dbReference type="InterPro" id="IPR036179">
    <property type="entry name" value="Ig-like_dom_sf"/>
</dbReference>
<comment type="subcellular location">
    <subcellularLocation>
        <location evidence="1">Membrane</location>
        <topology evidence="1">Single-pass type I membrane protein</topology>
    </subcellularLocation>
</comment>
<sequence>MAADLMYVNVLVLASCVVSREINGTFRFVMSWDSSLDVISQEFWTDKDEDSSVFNVVNDNSTDTALFREKRDAEPNDNYARHGAECFKVQEQVASTVRDGRVRLGQAVHTVVMVEELEEIRMTCHYCDSDELAGKAQTEDEKDVLRQQKIWYKLARKKKGKYYKVREVELDMHDDPEENRVFVTDSHTLVIRGSYVKDAGTYFCRDTTRKDEYFKPKMTEEDIHKFIKPESSLQFLYHVDVLLASDISAVLVTTLDMATLVEMDEKRNTSKKMTELPKSSPPKRLPDINIVVTTVWMSWSPCSVCGKIGTRRRMGECTVRKLNESVKAQPWYLDVTLSSYIGGVPCESSLFEEHDKILEAVSRPDEVEEEDCEVSCTNYTIKVADLISGRTQDRVREELFEESEGDDIVFMCPKAPVDMPVAWINESRVLVGPWLKDETGDRVSIDEHNSLHIKPLQPWDAGHYACIYGGRIRGRLRLEVKMKRPPSRVLLYAYYLLLTYPADLLVFLVLLCVRRKERSKVLNFDLLPEFEGSEESDEENDEKSDESEEDEKSDGSEEDESLESDES</sequence>
<evidence type="ECO:0000256" key="2">
    <source>
        <dbReference type="ARBA" id="ARBA00008727"/>
    </source>
</evidence>
<evidence type="ECO:0000256" key="3">
    <source>
        <dbReference type="ARBA" id="ARBA00022692"/>
    </source>
</evidence>
<dbReference type="GO" id="GO:0016020">
    <property type="term" value="C:membrane"/>
    <property type="evidence" value="ECO:0007669"/>
    <property type="project" value="UniProtKB-SubCell"/>
</dbReference>
<organism evidence="10 11">
    <name type="scientific">Biomphalaria glabrata</name>
    <name type="common">Bloodfluke planorb</name>
    <name type="synonym">Freshwater snail</name>
    <dbReference type="NCBI Taxonomy" id="6526"/>
    <lineage>
        <taxon>Eukaryota</taxon>
        <taxon>Metazoa</taxon>
        <taxon>Spiralia</taxon>
        <taxon>Lophotrochozoa</taxon>
        <taxon>Mollusca</taxon>
        <taxon>Gastropoda</taxon>
        <taxon>Heterobranchia</taxon>
        <taxon>Euthyneura</taxon>
        <taxon>Panpulmonata</taxon>
        <taxon>Hygrophila</taxon>
        <taxon>Lymnaeoidea</taxon>
        <taxon>Planorbidae</taxon>
        <taxon>Biomphalaria</taxon>
    </lineage>
</organism>
<keyword evidence="10" id="KW-1185">Reference proteome</keyword>
<feature type="region of interest" description="Disordered" evidence="8">
    <location>
        <begin position="531"/>
        <end position="567"/>
    </location>
</feature>
<dbReference type="SUPFAM" id="SSF48726">
    <property type="entry name" value="Immunoglobulin"/>
    <property type="match status" value="2"/>
</dbReference>
<evidence type="ECO:0000256" key="6">
    <source>
        <dbReference type="ARBA" id="ARBA00023136"/>
    </source>
</evidence>
<dbReference type="Gene3D" id="2.60.40.10">
    <property type="entry name" value="Immunoglobulins"/>
    <property type="match status" value="1"/>
</dbReference>
<comment type="similarity">
    <text evidence="2">Belongs to the FAM187 family.</text>
</comment>
<evidence type="ECO:0000256" key="8">
    <source>
        <dbReference type="SAM" id="MobiDB-lite"/>
    </source>
</evidence>
<evidence type="ECO:0000256" key="5">
    <source>
        <dbReference type="ARBA" id="ARBA00022989"/>
    </source>
</evidence>
<keyword evidence="3 9" id="KW-0812">Transmembrane</keyword>
<proteinExistence type="inferred from homology"/>
<dbReference type="GeneID" id="106059519"/>
<dbReference type="AlphaFoldDB" id="A0A9W3BNQ3"/>
<protein>
    <submittedName>
        <fullName evidence="11">Uncharacterized protein LOC106059519</fullName>
    </submittedName>
</protein>
<keyword evidence="6 9" id="KW-0472">Membrane</keyword>
<keyword evidence="4" id="KW-0732">Signal</keyword>
<name>A0A9W3BNQ3_BIOGL</name>
<dbReference type="PANTHER" id="PTHR32178">
    <property type="entry name" value="FAM187"/>
    <property type="match status" value="1"/>
</dbReference>
<evidence type="ECO:0000313" key="11">
    <source>
        <dbReference type="RefSeq" id="XP_055901151.1"/>
    </source>
</evidence>
<keyword evidence="5 9" id="KW-1133">Transmembrane helix</keyword>
<dbReference type="InterPro" id="IPR013783">
    <property type="entry name" value="Ig-like_fold"/>
</dbReference>
<dbReference type="PANTHER" id="PTHR32178:SF6">
    <property type="entry name" value="IG-LIKE DOMAIN-CONTAINING PROTEIN"/>
    <property type="match status" value="1"/>
</dbReference>
<keyword evidence="7" id="KW-0325">Glycoprotein</keyword>
<evidence type="ECO:0000256" key="9">
    <source>
        <dbReference type="SAM" id="Phobius"/>
    </source>
</evidence>
<dbReference type="InterPro" id="IPR039311">
    <property type="entry name" value="FAM187A/B"/>
</dbReference>
<dbReference type="Proteomes" id="UP001165740">
    <property type="component" value="Chromosome 10"/>
</dbReference>
<reference evidence="11" key="1">
    <citation type="submission" date="2025-08" db="UniProtKB">
        <authorList>
            <consortium name="RefSeq"/>
        </authorList>
    </citation>
    <scope>IDENTIFICATION</scope>
</reference>